<comment type="caution">
    <text evidence="2">The sequence shown here is derived from an EMBL/GenBank/DDBJ whole genome shotgun (WGS) entry which is preliminary data.</text>
</comment>
<dbReference type="Pfam" id="PF01966">
    <property type="entry name" value="HD"/>
    <property type="match status" value="1"/>
</dbReference>
<reference evidence="2" key="1">
    <citation type="submission" date="2017-08" db="EMBL/GenBank/DDBJ databases">
        <authorList>
            <person name="Polle J.E."/>
            <person name="Barry K."/>
            <person name="Cushman J."/>
            <person name="Schmutz J."/>
            <person name="Tran D."/>
            <person name="Hathwaick L.T."/>
            <person name="Yim W.C."/>
            <person name="Jenkins J."/>
            <person name="Mckie-Krisberg Z.M."/>
            <person name="Prochnik S."/>
            <person name="Lindquist E."/>
            <person name="Dockter R.B."/>
            <person name="Adam C."/>
            <person name="Molina H."/>
            <person name="Bunkerborg J."/>
            <person name="Jin E."/>
            <person name="Buchheim M."/>
            <person name="Magnuson J."/>
        </authorList>
    </citation>
    <scope>NUCLEOTIDE SEQUENCE</scope>
    <source>
        <strain evidence="2">CCAP 19/18</strain>
    </source>
</reference>
<protein>
    <recommendedName>
        <fullName evidence="1">HD/PDEase domain-containing protein</fullName>
    </recommendedName>
</protein>
<accession>A0ABQ7H8A4</accession>
<dbReference type="InterPro" id="IPR006674">
    <property type="entry name" value="HD_domain"/>
</dbReference>
<dbReference type="Proteomes" id="UP000815325">
    <property type="component" value="Unassembled WGS sequence"/>
</dbReference>
<sequence>MPASAEQLLAPATDFVQSQLKANAMDASHDWDHVLRVRNMAKKLAAEEGLDASTIAVIDLAATLHDVQDYKYSGSATATAISVKAFLTEQEAPDDLIERVLSIISSVGFKDELGRQAGHDLSPEQACVQDADRLDAIGAIGIARCFTFGGHFRRKLYDPQIPPRLNLTKEQYMATKDQATTINHFPEKLLKLKGMMKTASGRRIAEGRHACMEQFLEQFYAEYDCRA</sequence>
<dbReference type="PANTHER" id="PTHR33594">
    <property type="entry name" value="SUPERFAMILY HYDROLASE, PUTATIVE (AFU_ORTHOLOGUE AFUA_1G03035)-RELATED"/>
    <property type="match status" value="1"/>
</dbReference>
<dbReference type="Gene3D" id="1.10.472.50">
    <property type="entry name" value="HD-domain/PDEase-like"/>
    <property type="match status" value="1"/>
</dbReference>
<dbReference type="EMBL" id="MU069449">
    <property type="protein sequence ID" value="KAF5843085.1"/>
    <property type="molecule type" value="Genomic_DNA"/>
</dbReference>
<organism evidence="2 3">
    <name type="scientific">Dunaliella salina</name>
    <name type="common">Green alga</name>
    <name type="synonym">Protococcus salinus</name>
    <dbReference type="NCBI Taxonomy" id="3046"/>
    <lineage>
        <taxon>Eukaryota</taxon>
        <taxon>Viridiplantae</taxon>
        <taxon>Chlorophyta</taxon>
        <taxon>core chlorophytes</taxon>
        <taxon>Chlorophyceae</taxon>
        <taxon>CS clade</taxon>
        <taxon>Chlamydomonadales</taxon>
        <taxon>Dunaliellaceae</taxon>
        <taxon>Dunaliella</taxon>
    </lineage>
</organism>
<evidence type="ECO:0000259" key="1">
    <source>
        <dbReference type="SMART" id="SM00471"/>
    </source>
</evidence>
<proteinExistence type="predicted"/>
<feature type="domain" description="HD/PDEase" evidence="1">
    <location>
        <begin position="26"/>
        <end position="146"/>
    </location>
</feature>
<name>A0ABQ7H8A4_DUNSA</name>
<dbReference type="Gene3D" id="1.20.58.1910">
    <property type="match status" value="1"/>
</dbReference>
<keyword evidence="3" id="KW-1185">Reference proteome</keyword>
<dbReference type="InterPro" id="IPR003607">
    <property type="entry name" value="HD/PDEase_dom"/>
</dbReference>
<dbReference type="SMART" id="SM00471">
    <property type="entry name" value="HDc"/>
    <property type="match status" value="1"/>
</dbReference>
<evidence type="ECO:0000313" key="3">
    <source>
        <dbReference type="Proteomes" id="UP000815325"/>
    </source>
</evidence>
<gene>
    <name evidence="2" type="ORF">DUNSADRAFT_2698</name>
</gene>
<dbReference type="CDD" id="cd00077">
    <property type="entry name" value="HDc"/>
    <property type="match status" value="1"/>
</dbReference>
<evidence type="ECO:0000313" key="2">
    <source>
        <dbReference type="EMBL" id="KAF5843085.1"/>
    </source>
</evidence>
<dbReference type="PANTHER" id="PTHR33594:SF1">
    <property type="entry name" value="HD_PDEASE DOMAIN-CONTAINING PROTEIN"/>
    <property type="match status" value="1"/>
</dbReference>
<dbReference type="SUPFAM" id="SSF109604">
    <property type="entry name" value="HD-domain/PDEase-like"/>
    <property type="match status" value="1"/>
</dbReference>